<feature type="compositionally biased region" description="Basic and acidic residues" evidence="1">
    <location>
        <begin position="10"/>
        <end position="21"/>
    </location>
</feature>
<dbReference type="Proteomes" id="UP001174909">
    <property type="component" value="Unassembled WGS sequence"/>
</dbReference>
<evidence type="ECO:0000313" key="2">
    <source>
        <dbReference type="EMBL" id="CAI8011931.1"/>
    </source>
</evidence>
<feature type="region of interest" description="Disordered" evidence="1">
    <location>
        <begin position="144"/>
        <end position="279"/>
    </location>
</feature>
<name>A0AA35RKG7_GEOBA</name>
<gene>
    <name evidence="2" type="ORF">GBAR_LOCUS7654</name>
</gene>
<organism evidence="2 3">
    <name type="scientific">Geodia barretti</name>
    <name type="common">Barrett's horny sponge</name>
    <dbReference type="NCBI Taxonomy" id="519541"/>
    <lineage>
        <taxon>Eukaryota</taxon>
        <taxon>Metazoa</taxon>
        <taxon>Porifera</taxon>
        <taxon>Demospongiae</taxon>
        <taxon>Heteroscleromorpha</taxon>
        <taxon>Tetractinellida</taxon>
        <taxon>Astrophorina</taxon>
        <taxon>Geodiidae</taxon>
        <taxon>Geodia</taxon>
    </lineage>
</organism>
<feature type="compositionally biased region" description="Gly residues" evidence="1">
    <location>
        <begin position="88"/>
        <end position="98"/>
    </location>
</feature>
<evidence type="ECO:0000313" key="3">
    <source>
        <dbReference type="Proteomes" id="UP001174909"/>
    </source>
</evidence>
<proteinExistence type="predicted"/>
<feature type="compositionally biased region" description="Acidic residues" evidence="1">
    <location>
        <begin position="150"/>
        <end position="159"/>
    </location>
</feature>
<feature type="region of interest" description="Disordered" evidence="1">
    <location>
        <begin position="1"/>
        <end position="126"/>
    </location>
</feature>
<feature type="compositionally biased region" description="Basic and acidic residues" evidence="1">
    <location>
        <begin position="234"/>
        <end position="243"/>
    </location>
</feature>
<dbReference type="AlphaFoldDB" id="A0AA35RKG7"/>
<dbReference type="EMBL" id="CASHTH010001134">
    <property type="protein sequence ID" value="CAI8011931.1"/>
    <property type="molecule type" value="Genomic_DNA"/>
</dbReference>
<feature type="compositionally biased region" description="Basic and acidic residues" evidence="1">
    <location>
        <begin position="28"/>
        <end position="42"/>
    </location>
</feature>
<accession>A0AA35RKG7</accession>
<sequence length="279" mass="29188">MELSRLEPVTTDRVKETRGAIDEPGLPTDDKVKESSPLEKSESSNSFGDEGDLPLPQETLLPPPAAVPGPQRDGGGSISESESLSTESGGGGRGGVVGGHRVSSGSGGQDSEHREPHTQPHNGADVAYASFLQSVCQTTGLTAAAPLLDSDSEGIEDAALEGLGRDLEPHSHSSPSPPSLSATGSCGLEPAERKPKSIPEVGSDQVKGEGQLDASGSDSSLSPHKPSYTPSVIERQHRTESKTLQKRHGFWESDDSSLDNSGIEPPTAEDDHGDFDFYM</sequence>
<feature type="compositionally biased region" description="Low complexity" evidence="1">
    <location>
        <begin position="78"/>
        <end position="87"/>
    </location>
</feature>
<comment type="caution">
    <text evidence="2">The sequence shown here is derived from an EMBL/GenBank/DDBJ whole genome shotgun (WGS) entry which is preliminary data.</text>
</comment>
<reference evidence="2" key="1">
    <citation type="submission" date="2023-03" db="EMBL/GenBank/DDBJ databases">
        <authorList>
            <person name="Steffen K."/>
            <person name="Cardenas P."/>
        </authorList>
    </citation>
    <scope>NUCLEOTIDE SEQUENCE</scope>
</reference>
<protein>
    <submittedName>
        <fullName evidence="2">Uncharacterized protein</fullName>
    </submittedName>
</protein>
<evidence type="ECO:0000256" key="1">
    <source>
        <dbReference type="SAM" id="MobiDB-lite"/>
    </source>
</evidence>
<keyword evidence="3" id="KW-1185">Reference proteome</keyword>